<dbReference type="GO" id="GO:0016740">
    <property type="term" value="F:transferase activity"/>
    <property type="evidence" value="ECO:0007669"/>
    <property type="project" value="UniProtKB-KW"/>
</dbReference>
<comment type="caution">
    <text evidence="2">The sequence shown here is derived from an EMBL/GenBank/DDBJ whole genome shotgun (WGS) entry which is preliminary data.</text>
</comment>
<dbReference type="InterPro" id="IPR001173">
    <property type="entry name" value="Glyco_trans_2-like"/>
</dbReference>
<dbReference type="PANTHER" id="PTHR43179">
    <property type="entry name" value="RHAMNOSYLTRANSFERASE WBBL"/>
    <property type="match status" value="1"/>
</dbReference>
<protein>
    <submittedName>
        <fullName evidence="2">Glycosyltransferase family 2 protein</fullName>
    </submittedName>
</protein>
<dbReference type="InterPro" id="IPR029044">
    <property type="entry name" value="Nucleotide-diphossugar_trans"/>
</dbReference>
<accession>A0A2T9JQJ5</accession>
<keyword evidence="3" id="KW-1185">Reference proteome</keyword>
<evidence type="ECO:0000313" key="2">
    <source>
        <dbReference type="EMBL" id="PVM85958.1"/>
    </source>
</evidence>
<reference evidence="2 3" key="1">
    <citation type="submission" date="2018-04" db="EMBL/GenBank/DDBJ databases">
        <title>The genome sequence of Caulobacter sp. 744.</title>
        <authorList>
            <person name="Gao J."/>
            <person name="Sun J."/>
        </authorList>
    </citation>
    <scope>NUCLEOTIDE SEQUENCE [LARGE SCALE GENOMIC DNA]</scope>
    <source>
        <strain evidence="2 3">774</strain>
    </source>
</reference>
<name>A0A2T9JQJ5_9CAUL</name>
<dbReference type="CDD" id="cd04186">
    <property type="entry name" value="GT_2_like_c"/>
    <property type="match status" value="1"/>
</dbReference>
<dbReference type="EMBL" id="QDKQ01000057">
    <property type="protein sequence ID" value="PVM85958.1"/>
    <property type="molecule type" value="Genomic_DNA"/>
</dbReference>
<dbReference type="OrthoDB" id="9771846at2"/>
<proteinExistence type="predicted"/>
<dbReference type="PANTHER" id="PTHR43179:SF11">
    <property type="entry name" value="GLYCOSYL TRANSFERASE"/>
    <property type="match status" value="1"/>
</dbReference>
<sequence>MARPTFDGKSETSPLVSVVVVAYQSGPTLARCLAGLAAQTFRDFEVLLVDNASTDGAPQAAAAADPSIRLIEPGANTGFAAGNNLAARQARGRWLVLLNPDAYPHPDWLGKLAAAAERHPDVNSFASLQLVADEPGLMDGAGDVMTSAGIPFRGGYRRKETSKVFEGEVFSACGAAMMLDRDLFVGLGGFDERYFCYCEDVDLGYRLRLAGEPTLLIPEAKVEHVGSATLGVRSDFALFHGTRNRVWTFLKNTPSPMLWWSAPLHFAVTAGLFLLHLRRRDAGPVWKGFKAAFVKRDLDPILASRREIQAARKAPIVDILRAMALDPVAFFGRRIVIRQWRGRRSGAA</sequence>
<feature type="domain" description="Glycosyltransferase 2-like" evidence="1">
    <location>
        <begin position="17"/>
        <end position="184"/>
    </location>
</feature>
<gene>
    <name evidence="2" type="ORF">DDF67_17350</name>
</gene>
<dbReference type="SUPFAM" id="SSF53448">
    <property type="entry name" value="Nucleotide-diphospho-sugar transferases"/>
    <property type="match status" value="1"/>
</dbReference>
<dbReference type="Proteomes" id="UP000245073">
    <property type="component" value="Unassembled WGS sequence"/>
</dbReference>
<dbReference type="Gene3D" id="3.90.550.10">
    <property type="entry name" value="Spore Coat Polysaccharide Biosynthesis Protein SpsA, Chain A"/>
    <property type="match status" value="1"/>
</dbReference>
<dbReference type="RefSeq" id="WP_109102100.1">
    <property type="nucleotide sequence ID" value="NZ_QDKQ01000057.1"/>
</dbReference>
<evidence type="ECO:0000259" key="1">
    <source>
        <dbReference type="Pfam" id="PF00535"/>
    </source>
</evidence>
<evidence type="ECO:0000313" key="3">
    <source>
        <dbReference type="Proteomes" id="UP000245073"/>
    </source>
</evidence>
<organism evidence="2 3">
    <name type="scientific">Caulobacter endophyticus</name>
    <dbReference type="NCBI Taxonomy" id="2172652"/>
    <lineage>
        <taxon>Bacteria</taxon>
        <taxon>Pseudomonadati</taxon>
        <taxon>Pseudomonadota</taxon>
        <taxon>Alphaproteobacteria</taxon>
        <taxon>Caulobacterales</taxon>
        <taxon>Caulobacteraceae</taxon>
        <taxon>Caulobacter</taxon>
    </lineage>
</organism>
<keyword evidence="2" id="KW-0808">Transferase</keyword>
<dbReference type="AlphaFoldDB" id="A0A2T9JQJ5"/>
<dbReference type="Pfam" id="PF00535">
    <property type="entry name" value="Glycos_transf_2"/>
    <property type="match status" value="1"/>
</dbReference>